<keyword evidence="1" id="KW-1003">Cell membrane</keyword>
<gene>
    <name evidence="2" type="primary">yidD</name>
    <name evidence="2" type="ORF">LU635_01165</name>
</gene>
<keyword evidence="3" id="KW-1185">Reference proteome</keyword>
<comment type="function">
    <text evidence="1">Could be involved in insertion of integral membrane proteins into the membrane.</text>
</comment>
<sequence length="82" mass="9100">MLDRGLSKILTGTVQFYKKFISPLTPATCRYEPTCSTYMIEAIRKHGPFKGTWLGIKRIARCNPWGGCGYDPVPGKSDSKSA</sequence>
<comment type="similarity">
    <text evidence="1">Belongs to the UPF0161 family.</text>
</comment>
<accession>A0A9X2A444</accession>
<dbReference type="Pfam" id="PF01809">
    <property type="entry name" value="YidD"/>
    <property type="match status" value="1"/>
</dbReference>
<protein>
    <recommendedName>
        <fullName evidence="1">Putative membrane protein insertion efficiency factor</fullName>
    </recommendedName>
</protein>
<comment type="caution">
    <text evidence="2">The sequence shown here is derived from an EMBL/GenBank/DDBJ whole genome shotgun (WGS) entry which is preliminary data.</text>
</comment>
<dbReference type="HAMAP" id="MF_00386">
    <property type="entry name" value="UPF0161_YidD"/>
    <property type="match status" value="1"/>
</dbReference>
<dbReference type="EMBL" id="JAJSON010000004">
    <property type="protein sequence ID" value="MCG9970230.1"/>
    <property type="molecule type" value="Genomic_DNA"/>
</dbReference>
<reference evidence="2" key="1">
    <citation type="submission" date="2021-12" db="EMBL/GenBank/DDBJ databases">
        <title>Description of Gramella crocea sp. nov., a new bacterium isolated from activated sludge.</title>
        <authorList>
            <person name="Zhang X."/>
        </authorList>
    </citation>
    <scope>NUCLEOTIDE SEQUENCE</scope>
    <source>
        <strain evidence="2">YB25</strain>
    </source>
</reference>
<dbReference type="SMART" id="SM01234">
    <property type="entry name" value="Haemolytic"/>
    <property type="match status" value="1"/>
</dbReference>
<dbReference type="AlphaFoldDB" id="A0A9X2A444"/>
<dbReference type="PANTHER" id="PTHR33383:SF1">
    <property type="entry name" value="MEMBRANE PROTEIN INSERTION EFFICIENCY FACTOR-RELATED"/>
    <property type="match status" value="1"/>
</dbReference>
<dbReference type="GO" id="GO:0005886">
    <property type="term" value="C:plasma membrane"/>
    <property type="evidence" value="ECO:0007669"/>
    <property type="project" value="UniProtKB-SubCell"/>
</dbReference>
<evidence type="ECO:0000256" key="1">
    <source>
        <dbReference type="HAMAP-Rule" id="MF_00386"/>
    </source>
</evidence>
<proteinExistence type="inferred from homology"/>
<dbReference type="RefSeq" id="WP_240095351.1">
    <property type="nucleotide sequence ID" value="NZ_JAJSON010000004.1"/>
</dbReference>
<evidence type="ECO:0000313" key="2">
    <source>
        <dbReference type="EMBL" id="MCG9970230.1"/>
    </source>
</evidence>
<name>A0A9X2A444_9FLAO</name>
<dbReference type="PANTHER" id="PTHR33383">
    <property type="entry name" value="MEMBRANE PROTEIN INSERTION EFFICIENCY FACTOR-RELATED"/>
    <property type="match status" value="1"/>
</dbReference>
<evidence type="ECO:0000313" key="3">
    <source>
        <dbReference type="Proteomes" id="UP001139344"/>
    </source>
</evidence>
<dbReference type="InterPro" id="IPR002696">
    <property type="entry name" value="Membr_insert_effic_factor_YidD"/>
</dbReference>
<comment type="subcellular location">
    <subcellularLocation>
        <location evidence="1">Cell membrane</location>
        <topology evidence="1">Peripheral membrane protein</topology>
        <orientation evidence="1">Cytoplasmic side</orientation>
    </subcellularLocation>
</comment>
<dbReference type="NCBIfam" id="TIGR00278">
    <property type="entry name" value="membrane protein insertion efficiency factor YidD"/>
    <property type="match status" value="1"/>
</dbReference>
<keyword evidence="1" id="KW-0472">Membrane</keyword>
<dbReference type="Proteomes" id="UP001139344">
    <property type="component" value="Unassembled WGS sequence"/>
</dbReference>
<organism evidence="2 3">
    <name type="scientific">Christiangramia crocea</name>
    <dbReference type="NCBI Taxonomy" id="2904124"/>
    <lineage>
        <taxon>Bacteria</taxon>
        <taxon>Pseudomonadati</taxon>
        <taxon>Bacteroidota</taxon>
        <taxon>Flavobacteriia</taxon>
        <taxon>Flavobacteriales</taxon>
        <taxon>Flavobacteriaceae</taxon>
        <taxon>Christiangramia</taxon>
    </lineage>
</organism>